<dbReference type="EMBL" id="LAZR01007418">
    <property type="protein sequence ID" value="KKM85396.1"/>
    <property type="molecule type" value="Genomic_DNA"/>
</dbReference>
<dbReference type="PROSITE" id="PS51257">
    <property type="entry name" value="PROKAR_LIPOPROTEIN"/>
    <property type="match status" value="1"/>
</dbReference>
<comment type="caution">
    <text evidence="1">The sequence shown here is derived from an EMBL/GenBank/DDBJ whole genome shotgun (WGS) entry which is preliminary data.</text>
</comment>
<accession>A0A0F9LDU9</accession>
<protein>
    <recommendedName>
        <fullName evidence="2">Lipoprotein</fullName>
    </recommendedName>
</protein>
<evidence type="ECO:0000313" key="1">
    <source>
        <dbReference type="EMBL" id="KKM85396.1"/>
    </source>
</evidence>
<name>A0A0F9LDU9_9ZZZZ</name>
<reference evidence="1" key="1">
    <citation type="journal article" date="2015" name="Nature">
        <title>Complex archaea that bridge the gap between prokaryotes and eukaryotes.</title>
        <authorList>
            <person name="Spang A."/>
            <person name="Saw J.H."/>
            <person name="Jorgensen S.L."/>
            <person name="Zaremba-Niedzwiedzka K."/>
            <person name="Martijn J."/>
            <person name="Lind A.E."/>
            <person name="van Eijk R."/>
            <person name="Schleper C."/>
            <person name="Guy L."/>
            <person name="Ettema T.J."/>
        </authorList>
    </citation>
    <scope>NUCLEOTIDE SEQUENCE</scope>
</reference>
<gene>
    <name evidence="1" type="ORF">LCGC14_1289460</name>
</gene>
<proteinExistence type="predicted"/>
<evidence type="ECO:0008006" key="2">
    <source>
        <dbReference type="Google" id="ProtNLM"/>
    </source>
</evidence>
<sequence length="146" mass="16580">MKRISIFLCAILVAILSISCSLDDDRTNFEYTTLETLSASLPDTFDLGRVYTIDVKLLRPDECTFAETFDVRRDFNDTLNIRTVAAIGIKLDQEDCAIANDSVQDAFQFEVLYTKPYVFKFYSGEDASGEAKFLEIEVPVRDNHQP</sequence>
<organism evidence="1">
    <name type="scientific">marine sediment metagenome</name>
    <dbReference type="NCBI Taxonomy" id="412755"/>
    <lineage>
        <taxon>unclassified sequences</taxon>
        <taxon>metagenomes</taxon>
        <taxon>ecological metagenomes</taxon>
    </lineage>
</organism>
<dbReference type="AlphaFoldDB" id="A0A0F9LDU9"/>